<proteinExistence type="inferred from homology"/>
<evidence type="ECO:0000256" key="3">
    <source>
        <dbReference type="ARBA" id="ARBA00022741"/>
    </source>
</evidence>
<evidence type="ECO:0000259" key="11">
    <source>
        <dbReference type="PROSITE" id="PS51199"/>
    </source>
</evidence>
<dbReference type="Pfam" id="PF00772">
    <property type="entry name" value="DnaB"/>
    <property type="match status" value="1"/>
</dbReference>
<accession>A0A2S7FFX2</accession>
<comment type="similarity">
    <text evidence="1">Belongs to the helicase family. DnaB subfamily.</text>
</comment>
<dbReference type="GO" id="GO:0006260">
    <property type="term" value="P:DNA replication"/>
    <property type="evidence" value="ECO:0007669"/>
    <property type="project" value="UniProtKB-KW"/>
</dbReference>
<dbReference type="Pfam" id="PF03796">
    <property type="entry name" value="DnaB_C"/>
    <property type="match status" value="1"/>
</dbReference>
<evidence type="ECO:0000256" key="2">
    <source>
        <dbReference type="ARBA" id="ARBA00022705"/>
    </source>
</evidence>
<dbReference type="RefSeq" id="WP_043661798.1">
    <property type="nucleotide sequence ID" value="NZ_JSEG01000001.1"/>
</dbReference>
<dbReference type="EC" id="5.6.2.3" evidence="9"/>
<dbReference type="GO" id="GO:0016787">
    <property type="term" value="F:hydrolase activity"/>
    <property type="evidence" value="ECO:0007669"/>
    <property type="project" value="UniProtKB-KW"/>
</dbReference>
<evidence type="ECO:0000256" key="5">
    <source>
        <dbReference type="ARBA" id="ARBA00022806"/>
    </source>
</evidence>
<dbReference type="InterPro" id="IPR036185">
    <property type="entry name" value="DNA_heli_DnaB-like_N_sf"/>
</dbReference>
<dbReference type="Gene3D" id="1.10.860.10">
    <property type="entry name" value="DNAb Helicase, Chain A"/>
    <property type="match status" value="1"/>
</dbReference>
<comment type="catalytic activity">
    <reaction evidence="10">
        <text>ATP + H2O = ADP + phosphate + H(+)</text>
        <dbReference type="Rhea" id="RHEA:13065"/>
        <dbReference type="ChEBI" id="CHEBI:15377"/>
        <dbReference type="ChEBI" id="CHEBI:15378"/>
        <dbReference type="ChEBI" id="CHEBI:30616"/>
        <dbReference type="ChEBI" id="CHEBI:43474"/>
        <dbReference type="ChEBI" id="CHEBI:456216"/>
        <dbReference type="EC" id="5.6.2.3"/>
    </reaction>
</comment>
<evidence type="ECO:0000313" key="13">
    <source>
        <dbReference type="Proteomes" id="UP000238081"/>
    </source>
</evidence>
<comment type="caution">
    <text evidence="12">The sequence shown here is derived from an EMBL/GenBank/DDBJ whole genome shotgun (WGS) entry which is preliminary data.</text>
</comment>
<keyword evidence="5 12" id="KW-0347">Helicase</keyword>
<evidence type="ECO:0000256" key="9">
    <source>
        <dbReference type="ARBA" id="ARBA00044969"/>
    </source>
</evidence>
<keyword evidence="2" id="KW-0235">DNA replication</keyword>
<organism evidence="12 13">
    <name type="scientific">Clostridium butyricum</name>
    <dbReference type="NCBI Taxonomy" id="1492"/>
    <lineage>
        <taxon>Bacteria</taxon>
        <taxon>Bacillati</taxon>
        <taxon>Bacillota</taxon>
        <taxon>Clostridia</taxon>
        <taxon>Eubacteriales</taxon>
        <taxon>Clostridiaceae</taxon>
        <taxon>Clostridium</taxon>
    </lineage>
</organism>
<dbReference type="InterPro" id="IPR016136">
    <property type="entry name" value="DNA_helicase_N/primase_C"/>
</dbReference>
<dbReference type="GO" id="GO:0043139">
    <property type="term" value="F:5'-3' DNA helicase activity"/>
    <property type="evidence" value="ECO:0007669"/>
    <property type="project" value="UniProtKB-EC"/>
</dbReference>
<dbReference type="PANTHER" id="PTHR30153:SF2">
    <property type="entry name" value="REPLICATIVE DNA HELICASE"/>
    <property type="match status" value="1"/>
</dbReference>
<feature type="domain" description="SF4 helicase" evidence="11">
    <location>
        <begin position="172"/>
        <end position="434"/>
    </location>
</feature>
<dbReference type="CDD" id="cd00984">
    <property type="entry name" value="DnaB_C"/>
    <property type="match status" value="1"/>
</dbReference>
<dbReference type="Gene3D" id="3.40.50.300">
    <property type="entry name" value="P-loop containing nucleotide triphosphate hydrolases"/>
    <property type="match status" value="1"/>
</dbReference>
<dbReference type="EMBL" id="LRDH01000001">
    <property type="protein sequence ID" value="PPV17932.1"/>
    <property type="molecule type" value="Genomic_DNA"/>
</dbReference>
<evidence type="ECO:0000256" key="7">
    <source>
        <dbReference type="ARBA" id="ARBA00023125"/>
    </source>
</evidence>
<evidence type="ECO:0000256" key="10">
    <source>
        <dbReference type="ARBA" id="ARBA00048954"/>
    </source>
</evidence>
<dbReference type="InterPro" id="IPR027417">
    <property type="entry name" value="P-loop_NTPase"/>
</dbReference>
<dbReference type="GO" id="GO:0005524">
    <property type="term" value="F:ATP binding"/>
    <property type="evidence" value="ECO:0007669"/>
    <property type="project" value="UniProtKB-KW"/>
</dbReference>
<dbReference type="GO" id="GO:0003677">
    <property type="term" value="F:DNA binding"/>
    <property type="evidence" value="ECO:0007669"/>
    <property type="project" value="UniProtKB-KW"/>
</dbReference>
<dbReference type="Proteomes" id="UP000238081">
    <property type="component" value="Unassembled WGS sequence"/>
</dbReference>
<dbReference type="InterPro" id="IPR007694">
    <property type="entry name" value="DNA_helicase_DnaB-like_C"/>
</dbReference>
<keyword evidence="7" id="KW-0238">DNA-binding</keyword>
<dbReference type="InterPro" id="IPR007693">
    <property type="entry name" value="DNA_helicase_DnaB-like_N"/>
</dbReference>
<evidence type="ECO:0000313" key="12">
    <source>
        <dbReference type="EMBL" id="PPV17932.1"/>
    </source>
</evidence>
<gene>
    <name evidence="12" type="ORF">AWN73_00545</name>
</gene>
<evidence type="ECO:0000256" key="4">
    <source>
        <dbReference type="ARBA" id="ARBA00022801"/>
    </source>
</evidence>
<keyword evidence="3" id="KW-0547">Nucleotide-binding</keyword>
<sequence>MNNLSVMPKDLRCEAEILGAVFHNGKIMGEVINELEADDFYSNANKTIYTHMCRLFAEGKDINLTLIVNSIGKDNLKSAGGITYITDIITGGLNINPAHYINIVKEKSYRRKVIKELTKAVEKIYDEKNNPYEITDAMVNILLNKNLRKSNIMRDNELFEATLLEIDRRLKSSGEIPGMKSGLVSFDKNIGGLNKGELNVIAGRPSMGKTLFALNLIDGLGKNGYKTFLCELEMTAESLGMRRLSSNSTVEVEKMKFGMLSDDEILSLFKTCEDMSKRDNLFTDCSPGQSLLNIKAKAKAIKQTHGLDVIVIDHLTLMNIPEKSTRDLAIGEITKGLKFMAKELDVCVIILCQLSRAVEQRMDKRPMLSDLRESGNIEQDADMVAFMYRDEYYNRDSEDRGILECIIGKQRNGRTGTLKFAYEPKFQKVYSIGN</sequence>
<keyword evidence="8" id="KW-0413">Isomerase</keyword>
<protein>
    <recommendedName>
        <fullName evidence="9">DNA 5'-3' helicase</fullName>
        <ecNumber evidence="9">5.6.2.3</ecNumber>
    </recommendedName>
</protein>
<reference evidence="12 13" key="1">
    <citation type="submission" date="2016-01" db="EMBL/GenBank/DDBJ databases">
        <title>Characterization of the Clostridium difficile lineages that are prevalent in Hong Kong and China.</title>
        <authorList>
            <person name="Kwok J.S.-L."/>
            <person name="Lam W.-Y."/>
            <person name="Ip M."/>
            <person name="Chan T.-F."/>
            <person name="Hawkey P.M."/>
            <person name="Tsui S.K.-W."/>
        </authorList>
    </citation>
    <scope>NUCLEOTIDE SEQUENCE [LARGE SCALE GENOMIC DNA]</scope>
    <source>
        <strain evidence="12 13">300064</strain>
    </source>
</reference>
<evidence type="ECO:0000256" key="6">
    <source>
        <dbReference type="ARBA" id="ARBA00022840"/>
    </source>
</evidence>
<dbReference type="AlphaFoldDB" id="A0A2S7FFX2"/>
<dbReference type="GO" id="GO:0005829">
    <property type="term" value="C:cytosol"/>
    <property type="evidence" value="ECO:0007669"/>
    <property type="project" value="TreeGrafter"/>
</dbReference>
<dbReference type="PANTHER" id="PTHR30153">
    <property type="entry name" value="REPLICATIVE DNA HELICASE DNAB"/>
    <property type="match status" value="1"/>
</dbReference>
<keyword evidence="4" id="KW-0378">Hydrolase</keyword>
<dbReference type="PROSITE" id="PS51199">
    <property type="entry name" value="SF4_HELICASE"/>
    <property type="match status" value="1"/>
</dbReference>
<name>A0A2S7FFX2_CLOBU</name>
<dbReference type="SUPFAM" id="SSF52540">
    <property type="entry name" value="P-loop containing nucleoside triphosphate hydrolases"/>
    <property type="match status" value="1"/>
</dbReference>
<keyword evidence="6" id="KW-0067">ATP-binding</keyword>
<evidence type="ECO:0000256" key="1">
    <source>
        <dbReference type="ARBA" id="ARBA00008428"/>
    </source>
</evidence>
<dbReference type="SUPFAM" id="SSF48024">
    <property type="entry name" value="N-terminal domain of DnaB helicase"/>
    <property type="match status" value="1"/>
</dbReference>
<evidence type="ECO:0000256" key="8">
    <source>
        <dbReference type="ARBA" id="ARBA00023235"/>
    </source>
</evidence>